<proteinExistence type="predicted"/>
<organism evidence="2 3">
    <name type="scientific">Dethiosulfatarculus sandiegensis</name>
    <dbReference type="NCBI Taxonomy" id="1429043"/>
    <lineage>
        <taxon>Bacteria</taxon>
        <taxon>Pseudomonadati</taxon>
        <taxon>Thermodesulfobacteriota</taxon>
        <taxon>Desulfarculia</taxon>
        <taxon>Desulfarculales</taxon>
        <taxon>Desulfarculaceae</taxon>
        <taxon>Dethiosulfatarculus</taxon>
    </lineage>
</organism>
<feature type="signal peptide" evidence="1">
    <location>
        <begin position="1"/>
        <end position="22"/>
    </location>
</feature>
<evidence type="ECO:0000313" key="3">
    <source>
        <dbReference type="Proteomes" id="UP000032233"/>
    </source>
</evidence>
<protein>
    <recommendedName>
        <fullName evidence="4">Cytochrome C</fullName>
    </recommendedName>
</protein>
<gene>
    <name evidence="2" type="ORF">X474_18770</name>
</gene>
<dbReference type="Proteomes" id="UP000032233">
    <property type="component" value="Unassembled WGS sequence"/>
</dbReference>
<evidence type="ECO:0000313" key="2">
    <source>
        <dbReference type="EMBL" id="KIX12504.1"/>
    </source>
</evidence>
<dbReference type="InParanoid" id="A0A0D2J2Y5"/>
<reference evidence="2 3" key="1">
    <citation type="submission" date="2013-11" db="EMBL/GenBank/DDBJ databases">
        <title>Metagenomic analysis of a methanogenic consortium involved in long chain n-alkane degradation.</title>
        <authorList>
            <person name="Davidova I.A."/>
            <person name="Callaghan A.V."/>
            <person name="Wawrik B."/>
            <person name="Pruitt S."/>
            <person name="Marks C."/>
            <person name="Duncan K.E."/>
            <person name="Suflita J.M."/>
        </authorList>
    </citation>
    <scope>NUCLEOTIDE SEQUENCE [LARGE SCALE GENOMIC DNA]</scope>
    <source>
        <strain evidence="2 3">SPR</strain>
    </source>
</reference>
<accession>A0A0D2J2Y5</accession>
<feature type="chain" id="PRO_5002245035" description="Cytochrome C" evidence="1">
    <location>
        <begin position="23"/>
        <end position="67"/>
    </location>
</feature>
<dbReference type="EMBL" id="AZAC01000030">
    <property type="protein sequence ID" value="KIX12504.1"/>
    <property type="molecule type" value="Genomic_DNA"/>
</dbReference>
<keyword evidence="3" id="KW-1185">Reference proteome</keyword>
<dbReference type="AlphaFoldDB" id="A0A0D2J2Y5"/>
<dbReference type="RefSeq" id="WP_044350567.1">
    <property type="nucleotide sequence ID" value="NZ_AZAC01000030.1"/>
</dbReference>
<keyword evidence="1" id="KW-0732">Signal</keyword>
<evidence type="ECO:0008006" key="4">
    <source>
        <dbReference type="Google" id="ProtNLM"/>
    </source>
</evidence>
<evidence type="ECO:0000256" key="1">
    <source>
        <dbReference type="SAM" id="SignalP"/>
    </source>
</evidence>
<name>A0A0D2J2Y5_9BACT</name>
<comment type="caution">
    <text evidence="2">The sequence shown here is derived from an EMBL/GenBank/DDBJ whole genome shotgun (WGS) entry which is preliminary data.</text>
</comment>
<sequence>MTPSKLTLFSLAAISALVLVLAKAPAPEASSPNSCVECHTSAGKLINLTRDLHKDTPKVEDKSEGPG</sequence>
<dbReference type="STRING" id="1429043.X474_18770"/>